<protein>
    <submittedName>
        <fullName evidence="2">Transmembrane protein</fullName>
    </submittedName>
</protein>
<organism evidence="2">
    <name type="scientific">Clandestinovirus</name>
    <dbReference type="NCBI Taxonomy" id="2831644"/>
    <lineage>
        <taxon>Viruses</taxon>
    </lineage>
</organism>
<reference evidence="2" key="1">
    <citation type="submission" date="2021-06" db="EMBL/GenBank/DDBJ databases">
        <authorList>
            <person name="Rolland C."/>
        </authorList>
    </citation>
    <scope>NUCLEOTIDE SEQUENCE</scope>
    <source>
        <strain evidence="2">347.936635</strain>
    </source>
</reference>
<keyword evidence="1" id="KW-0472">Membrane</keyword>
<evidence type="ECO:0000256" key="1">
    <source>
        <dbReference type="SAM" id="Phobius"/>
    </source>
</evidence>
<proteinExistence type="predicted"/>
<feature type="transmembrane region" description="Helical" evidence="1">
    <location>
        <begin position="106"/>
        <end position="127"/>
    </location>
</feature>
<gene>
    <name evidence="2" type="ORF">KOM_12_145</name>
</gene>
<accession>A0A8F8KPI0</accession>
<keyword evidence="1" id="KW-1133">Transmembrane helix</keyword>
<sequence>MYNYGSQEWQGKAAQQETRERLERENLNRRLYGNNEGVYMPKDEVGPLAIIQMVGGLFIIPIGITIIIAGRAKHILWDTPINAMLPKNYDDNNPDHRQCKVEKAMFLIKCYVTMLLSYLGYKGVFLLTNRLLILMRTLKKR</sequence>
<dbReference type="EMBL" id="MZ420154">
    <property type="protein sequence ID" value="QYA18415.1"/>
    <property type="molecule type" value="Genomic_DNA"/>
</dbReference>
<name>A0A8F8KPI0_9VIRU</name>
<feature type="transmembrane region" description="Helical" evidence="1">
    <location>
        <begin position="49"/>
        <end position="69"/>
    </location>
</feature>
<keyword evidence="1 2" id="KW-0812">Transmembrane</keyword>
<evidence type="ECO:0000313" key="2">
    <source>
        <dbReference type="EMBL" id="QYA18415.1"/>
    </source>
</evidence>